<dbReference type="Pfam" id="PF11848">
    <property type="entry name" value="DUF3368"/>
    <property type="match status" value="1"/>
</dbReference>
<accession>A0A1M4YC94</accession>
<proteinExistence type="predicted"/>
<evidence type="ECO:0000313" key="2">
    <source>
        <dbReference type="Proteomes" id="UP000184462"/>
    </source>
</evidence>
<dbReference type="InterPro" id="IPR021799">
    <property type="entry name" value="PIN-like_prokaryotic"/>
</dbReference>
<sequence length="166" mass="19176">MKNGLVIADAGPIFSLAIIDKLELLNQLFDEIKISKAVWEEITLNKSTEFYYNIEQFFKPKVLSIKGFNELTFVMDYGESESVILYKELNADFLLIDDKKARKIAENFDIKCIGTLGILSVAKDKGLLNDLRPIFKTFLEHNRYYSIKLLNKLLESHNELKIKHKA</sequence>
<dbReference type="RefSeq" id="WP_073193752.1">
    <property type="nucleotide sequence ID" value="NZ_FQTW01000022.1"/>
</dbReference>
<protein>
    <recommendedName>
        <fullName evidence="3">Nucleic acid-binding protein, contains PIN domain</fullName>
    </recommendedName>
</protein>
<dbReference type="Proteomes" id="UP000184462">
    <property type="component" value="Unassembled WGS sequence"/>
</dbReference>
<evidence type="ECO:0008006" key="3">
    <source>
        <dbReference type="Google" id="ProtNLM"/>
    </source>
</evidence>
<name>A0A1M4YC94_9FLAO</name>
<dbReference type="EMBL" id="FQTW01000022">
    <property type="protein sequence ID" value="SHF03152.1"/>
    <property type="molecule type" value="Genomic_DNA"/>
</dbReference>
<dbReference type="PANTHER" id="PTHR39550:SF1">
    <property type="entry name" value="SLL0658 PROTEIN"/>
    <property type="match status" value="1"/>
</dbReference>
<dbReference type="AlphaFoldDB" id="A0A1M4YC94"/>
<organism evidence="1 2">
    <name type="scientific">Psychroflexus salarius</name>
    <dbReference type="NCBI Taxonomy" id="1155689"/>
    <lineage>
        <taxon>Bacteria</taxon>
        <taxon>Pseudomonadati</taxon>
        <taxon>Bacteroidota</taxon>
        <taxon>Flavobacteriia</taxon>
        <taxon>Flavobacteriales</taxon>
        <taxon>Flavobacteriaceae</taxon>
        <taxon>Psychroflexus</taxon>
    </lineage>
</organism>
<dbReference type="OrthoDB" id="764457at2"/>
<dbReference type="STRING" id="1155689.SAMN05444278_1222"/>
<keyword evidence="2" id="KW-1185">Reference proteome</keyword>
<gene>
    <name evidence="1" type="ORF">SAMN05444278_1222</name>
</gene>
<reference evidence="1 2" key="1">
    <citation type="submission" date="2016-11" db="EMBL/GenBank/DDBJ databases">
        <authorList>
            <person name="Jaros S."/>
            <person name="Januszkiewicz K."/>
            <person name="Wedrychowicz H."/>
        </authorList>
    </citation>
    <scope>NUCLEOTIDE SEQUENCE [LARGE SCALE GENOMIC DNA]</scope>
    <source>
        <strain evidence="1 2">DSM 25661</strain>
    </source>
</reference>
<dbReference type="PANTHER" id="PTHR39550">
    <property type="entry name" value="SLL0658 PROTEIN"/>
    <property type="match status" value="1"/>
</dbReference>
<evidence type="ECO:0000313" key="1">
    <source>
        <dbReference type="EMBL" id="SHF03152.1"/>
    </source>
</evidence>